<organism evidence="1 2">
    <name type="scientific">Dubosiella muris</name>
    <dbReference type="NCBI Taxonomy" id="3038133"/>
    <lineage>
        <taxon>Bacteria</taxon>
        <taxon>Bacillati</taxon>
        <taxon>Bacillota</taxon>
        <taxon>Erysipelotrichia</taxon>
        <taxon>Erysipelotrichales</taxon>
        <taxon>Erysipelotrichaceae</taxon>
        <taxon>Dubosiella</taxon>
    </lineage>
</organism>
<accession>A0AC61R9F6</accession>
<evidence type="ECO:0000313" key="2">
    <source>
        <dbReference type="Proteomes" id="UP000308836"/>
    </source>
</evidence>
<sequence length="546" mass="62109">MIEQLMVKDYILFDRAFIDFNKDMSVITGETGAGKSLLIDALSYLSGNRITGNIVRHGKEKAILQMVLSRPNPEVIAMLEDNGFEIEDNLIIQRTVTSQGKSTIRINQQVSTLGFVRSLMAKLIDVHSQMDTIQLMDPAVQLDLLDQYAKNATLKEEVQTRYKSYSAAKRALSKAQNETFSDEELESLTNELNAITAANVQENELAELQEKIRQLSRAQQNLDEMGECISMLTKDNGILDSVYETYKIMRKNEQLESESESLHSIYYSLQDISETIKDKREEIFNAHEDLDALQEREYEIKKLYRKYGGSYSQMMERAKEFEERIDRIIHRQDVFEKLEKQLQTSEESYFQAARALSKSRKAVFDALSQEIETHCRDLMLENARFQVEDHEKKPAADGIDEIEFVVSMNPGQPFSPLKRSASGGELSRLMLALKTVFQTQEGIDTIVFDEIDTGVSGKVALAMGSKMYSLSKSHQVLCITHLSSVAVWADSHYYVSKSQNEQETTTSIRQLDEEESLKELAIMASGSAKESAVESMRELRKEVRHG</sequence>
<dbReference type="EMBL" id="SRYG01000002">
    <property type="protein sequence ID" value="TGY67014.1"/>
    <property type="molecule type" value="Genomic_DNA"/>
</dbReference>
<reference evidence="1" key="1">
    <citation type="submission" date="2019-04" db="EMBL/GenBank/DDBJ databases">
        <title>Microbes associate with the intestines of laboratory mice.</title>
        <authorList>
            <person name="Navarre W."/>
            <person name="Wong E."/>
            <person name="Huang K."/>
            <person name="Tropini C."/>
            <person name="Ng K."/>
            <person name="Yu B."/>
        </authorList>
    </citation>
    <scope>NUCLEOTIDE SEQUENCE</scope>
    <source>
        <strain evidence="1">NM09_H32</strain>
    </source>
</reference>
<evidence type="ECO:0000313" key="1">
    <source>
        <dbReference type="EMBL" id="TGY67014.1"/>
    </source>
</evidence>
<protein>
    <submittedName>
        <fullName evidence="1">DNA repair protein RecN</fullName>
    </submittedName>
</protein>
<gene>
    <name evidence="1" type="primary">recN</name>
    <name evidence="1" type="ORF">E5336_00960</name>
</gene>
<name>A0AC61R9F6_9FIRM</name>
<keyword evidence="2" id="KW-1185">Reference proteome</keyword>
<comment type="caution">
    <text evidence="1">The sequence shown here is derived from an EMBL/GenBank/DDBJ whole genome shotgun (WGS) entry which is preliminary data.</text>
</comment>
<dbReference type="Proteomes" id="UP000308836">
    <property type="component" value="Unassembled WGS sequence"/>
</dbReference>
<proteinExistence type="predicted"/>